<protein>
    <submittedName>
        <fullName evidence="2">Uncharacterized protein</fullName>
    </submittedName>
</protein>
<dbReference type="AlphaFoldDB" id="A0A1X6P287"/>
<feature type="region of interest" description="Disordered" evidence="1">
    <location>
        <begin position="563"/>
        <end position="666"/>
    </location>
</feature>
<evidence type="ECO:0000256" key="1">
    <source>
        <dbReference type="SAM" id="MobiDB-lite"/>
    </source>
</evidence>
<dbReference type="Proteomes" id="UP000218209">
    <property type="component" value="Unassembled WGS sequence"/>
</dbReference>
<sequence>MSAATLPHATPAVEPRHAIAIGSRLPPPPPCRQPQPVDPSVGVAVGGTADTSVTHTRVGAGCNGGSEGSGVSYPLVAGGCLGGAPGSSAAHARSAGRPPAGAASSSTASAGGADGGNVSDEEMLDTPLSALPRHPQSGETLTTAGAGASRVVRRPRAATPRGTPSPSPTRPRRQSPSLPRGRGGMAQAAAPPDGTAMDDVVSTTSLGFASVRREITAVKRVMALTSSQQRLAINKIDSMEVMLENVLELVSTNRDLMLEVREKVAAGQALPPSQRSAGPPPTPDLRPDREEEDAAWIVELRPVLVEWLQHNFANAQCASEVWPSSATINEYLQNKIVDIMGVSAVRAASMLQGKWRLPVRVKKNEQADAPNAPVRTVAAKRKTPAYRFLHRGVSHFYQRIGITAVSTFSSHMHSEEGLGTLRRVRGTRTKHEVVFAPTEASDMLANDTFILDAGCRAALMHAAHAVFDRMRLRNFSEPGPSRGGPRNVVCRLAHVALLALKVRQHLQMRAAPVDAEGNAVMSSGLNVGHRDEWKREMGTLSVLLAVQGDRAVNGLRVLDGEWPGRAMADHAPPPPDGAVPVGGNGGDREDGSNEDAADDGNDADDDDDDGSRGDGDGGDDGAAEDWMAGINEGMHPGDGEEPPEGDDGERELEAGDEDHEDEQSPAYRAARAAERLEFERAHAERRRRAFARTAEMLRLREAQRASQCVIENDDDEEGDKEE</sequence>
<dbReference type="EMBL" id="KV918924">
    <property type="protein sequence ID" value="OSX74927.1"/>
    <property type="molecule type" value="Genomic_DNA"/>
</dbReference>
<name>A0A1X6P287_PORUM</name>
<feature type="region of interest" description="Disordered" evidence="1">
    <location>
        <begin position="701"/>
        <end position="722"/>
    </location>
</feature>
<feature type="compositionally biased region" description="Pro residues" evidence="1">
    <location>
        <begin position="25"/>
        <end position="37"/>
    </location>
</feature>
<gene>
    <name evidence="2" type="ORF">BU14_0261s0018</name>
</gene>
<reference evidence="2 3" key="1">
    <citation type="submission" date="2017-03" db="EMBL/GenBank/DDBJ databases">
        <title>WGS assembly of Porphyra umbilicalis.</title>
        <authorList>
            <person name="Brawley S.H."/>
            <person name="Blouin N.A."/>
            <person name="Ficko-Blean E."/>
            <person name="Wheeler G.L."/>
            <person name="Lohr M."/>
            <person name="Goodson H.V."/>
            <person name="Jenkins J.W."/>
            <person name="Blaby-Haas C.E."/>
            <person name="Helliwell K.E."/>
            <person name="Chan C."/>
            <person name="Marriage T."/>
            <person name="Bhattacharya D."/>
            <person name="Klein A.S."/>
            <person name="Badis Y."/>
            <person name="Brodie J."/>
            <person name="Cao Y."/>
            <person name="Collen J."/>
            <person name="Dittami S.M."/>
            <person name="Gachon C.M."/>
            <person name="Green B.R."/>
            <person name="Karpowicz S."/>
            <person name="Kim J.W."/>
            <person name="Kudahl U."/>
            <person name="Lin S."/>
            <person name="Michel G."/>
            <person name="Mittag M."/>
            <person name="Olson B.J."/>
            <person name="Pangilinan J."/>
            <person name="Peng Y."/>
            <person name="Qiu H."/>
            <person name="Shu S."/>
            <person name="Singer J.T."/>
            <person name="Smith A.G."/>
            <person name="Sprecher B.N."/>
            <person name="Wagner V."/>
            <person name="Wang W."/>
            <person name="Wang Z.-Y."/>
            <person name="Yan J."/>
            <person name="Yarish C."/>
            <person name="Zoeuner-Riek S."/>
            <person name="Zhuang Y."/>
            <person name="Zou Y."/>
            <person name="Lindquist E.A."/>
            <person name="Grimwood J."/>
            <person name="Barry K."/>
            <person name="Rokhsar D.S."/>
            <person name="Schmutz J."/>
            <person name="Stiller J.W."/>
            <person name="Grossman A.R."/>
            <person name="Prochnik S.E."/>
        </authorList>
    </citation>
    <scope>NUCLEOTIDE SEQUENCE [LARGE SCALE GENOMIC DNA]</scope>
    <source>
        <strain evidence="2">4086291</strain>
    </source>
</reference>
<evidence type="ECO:0000313" key="3">
    <source>
        <dbReference type="Proteomes" id="UP000218209"/>
    </source>
</evidence>
<feature type="region of interest" description="Disordered" evidence="1">
    <location>
        <begin position="1"/>
        <end position="197"/>
    </location>
</feature>
<dbReference type="PANTHER" id="PTHR48125:SF10">
    <property type="entry name" value="OS12G0136300 PROTEIN"/>
    <property type="match status" value="1"/>
</dbReference>
<feature type="compositionally biased region" description="Acidic residues" evidence="1">
    <location>
        <begin position="639"/>
        <end position="663"/>
    </location>
</feature>
<feature type="compositionally biased region" description="Low complexity" evidence="1">
    <location>
        <begin position="86"/>
        <end position="111"/>
    </location>
</feature>
<accession>A0A1X6P287</accession>
<evidence type="ECO:0000313" key="2">
    <source>
        <dbReference type="EMBL" id="OSX74927.1"/>
    </source>
</evidence>
<feature type="compositionally biased region" description="Acidic residues" evidence="1">
    <location>
        <begin position="711"/>
        <end position="722"/>
    </location>
</feature>
<feature type="region of interest" description="Disordered" evidence="1">
    <location>
        <begin position="265"/>
        <end position="289"/>
    </location>
</feature>
<proteinExistence type="predicted"/>
<keyword evidence="3" id="KW-1185">Reference proteome</keyword>
<dbReference type="PANTHER" id="PTHR48125">
    <property type="entry name" value="LP07818P1"/>
    <property type="match status" value="1"/>
</dbReference>
<organism evidence="2 3">
    <name type="scientific">Porphyra umbilicalis</name>
    <name type="common">Purple laver</name>
    <name type="synonym">Red alga</name>
    <dbReference type="NCBI Taxonomy" id="2786"/>
    <lineage>
        <taxon>Eukaryota</taxon>
        <taxon>Rhodophyta</taxon>
        <taxon>Bangiophyceae</taxon>
        <taxon>Bangiales</taxon>
        <taxon>Bangiaceae</taxon>
        <taxon>Porphyra</taxon>
    </lineage>
</organism>
<feature type="compositionally biased region" description="Acidic residues" evidence="1">
    <location>
        <begin position="592"/>
        <end position="609"/>
    </location>
</feature>